<dbReference type="Proteomes" id="UP000271705">
    <property type="component" value="Unassembled WGS sequence"/>
</dbReference>
<gene>
    <name evidence="2" type="ORF">EKL94_01770</name>
</gene>
<keyword evidence="1" id="KW-1133">Transmembrane helix</keyword>
<proteinExistence type="predicted"/>
<comment type="caution">
    <text evidence="2">The sequence shown here is derived from an EMBL/GenBank/DDBJ whole genome shotgun (WGS) entry which is preliminary data.</text>
</comment>
<feature type="transmembrane region" description="Helical" evidence="1">
    <location>
        <begin position="68"/>
        <end position="87"/>
    </location>
</feature>
<evidence type="ECO:0000313" key="2">
    <source>
        <dbReference type="EMBL" id="RTQ92021.1"/>
    </source>
</evidence>
<feature type="transmembrane region" description="Helical" evidence="1">
    <location>
        <begin position="44"/>
        <end position="61"/>
    </location>
</feature>
<dbReference type="EMBL" id="RXLZ01000003">
    <property type="protein sequence ID" value="RTQ92021.1"/>
    <property type="molecule type" value="Genomic_DNA"/>
</dbReference>
<evidence type="ECO:0000256" key="1">
    <source>
        <dbReference type="SAM" id="Phobius"/>
    </source>
</evidence>
<keyword evidence="1" id="KW-0812">Transmembrane</keyword>
<accession>A0A431UPL4</accession>
<keyword evidence="1" id="KW-0472">Membrane</keyword>
<organism evidence="2 3">
    <name type="scientific">Stenotrophomonas maltophilia</name>
    <name type="common">Pseudomonas maltophilia</name>
    <name type="synonym">Xanthomonas maltophilia</name>
    <dbReference type="NCBI Taxonomy" id="40324"/>
    <lineage>
        <taxon>Bacteria</taxon>
        <taxon>Pseudomonadati</taxon>
        <taxon>Pseudomonadota</taxon>
        <taxon>Gammaproteobacteria</taxon>
        <taxon>Lysobacterales</taxon>
        <taxon>Lysobacteraceae</taxon>
        <taxon>Stenotrophomonas</taxon>
        <taxon>Stenotrophomonas maltophilia group</taxon>
    </lineage>
</organism>
<dbReference type="AlphaFoldDB" id="A0A431UPL4"/>
<reference evidence="2 3" key="1">
    <citation type="submission" date="2018-12" db="EMBL/GenBank/DDBJ databases">
        <authorList>
            <person name="Kartti S."/>
            <person name="Manni A."/>
            <person name="Chemao El Fihri M.W."/>
            <person name="Laamarti M."/>
            <person name="Temsamani L."/>
            <person name="El Jamali J.E."/>
            <person name="Ouadghiri M."/>
            <person name="Ibrahimi A."/>
            <person name="Filati-Maltouf A."/>
        </authorList>
    </citation>
    <scope>NUCLEOTIDE SEQUENCE [LARGE SCALE GENOMIC DNA]</scope>
    <source>
        <strain evidence="2 3">MDMC339</strain>
    </source>
</reference>
<sequence>MPATSDGCRKPAGQSSEAEFAGRALLKCCCKTVKTLPAGIPLSQAYRFAFGVVAATLYFTFKRGEISTLAFLGFGPPLLVMAGHLAWLRWRT</sequence>
<protein>
    <recommendedName>
        <fullName evidence="4">Transmembrane protein</fullName>
    </recommendedName>
</protein>
<evidence type="ECO:0008006" key="4">
    <source>
        <dbReference type="Google" id="ProtNLM"/>
    </source>
</evidence>
<evidence type="ECO:0000313" key="3">
    <source>
        <dbReference type="Proteomes" id="UP000271705"/>
    </source>
</evidence>
<name>A0A431UPL4_STEMA</name>